<keyword evidence="5" id="KW-0804">Transcription</keyword>
<reference evidence="9 10" key="1">
    <citation type="journal article" date="2016" name="Nat. Commun.">
        <title>Ectomycorrhizal ecology is imprinted in the genome of the dominant symbiotic fungus Cenococcum geophilum.</title>
        <authorList>
            <consortium name="DOE Joint Genome Institute"/>
            <person name="Peter M."/>
            <person name="Kohler A."/>
            <person name="Ohm R.A."/>
            <person name="Kuo A."/>
            <person name="Krutzmann J."/>
            <person name="Morin E."/>
            <person name="Arend M."/>
            <person name="Barry K.W."/>
            <person name="Binder M."/>
            <person name="Choi C."/>
            <person name="Clum A."/>
            <person name="Copeland A."/>
            <person name="Grisel N."/>
            <person name="Haridas S."/>
            <person name="Kipfer T."/>
            <person name="LaButti K."/>
            <person name="Lindquist E."/>
            <person name="Lipzen A."/>
            <person name="Maire R."/>
            <person name="Meier B."/>
            <person name="Mihaltcheva S."/>
            <person name="Molinier V."/>
            <person name="Murat C."/>
            <person name="Poggeler S."/>
            <person name="Quandt C.A."/>
            <person name="Sperisen C."/>
            <person name="Tritt A."/>
            <person name="Tisserant E."/>
            <person name="Crous P.W."/>
            <person name="Henrissat B."/>
            <person name="Nehls U."/>
            <person name="Egli S."/>
            <person name="Spatafora J.W."/>
            <person name="Grigoriev I.V."/>
            <person name="Martin F.M."/>
        </authorList>
    </citation>
    <scope>NUCLEOTIDE SEQUENCE [LARGE SCALE GENOMIC DNA]</scope>
    <source>
        <strain evidence="9 10">CBS 207.34</strain>
    </source>
</reference>
<keyword evidence="4" id="KW-0238">DNA-binding</keyword>
<evidence type="ECO:0000256" key="3">
    <source>
        <dbReference type="ARBA" id="ARBA00023015"/>
    </source>
</evidence>
<dbReference type="OrthoDB" id="2593732at2759"/>
<dbReference type="GO" id="GO:0008270">
    <property type="term" value="F:zinc ion binding"/>
    <property type="evidence" value="ECO:0007669"/>
    <property type="project" value="InterPro"/>
</dbReference>
<evidence type="ECO:0000256" key="6">
    <source>
        <dbReference type="ARBA" id="ARBA00023242"/>
    </source>
</evidence>
<dbReference type="InterPro" id="IPR001138">
    <property type="entry name" value="Zn2Cys6_DnaBD"/>
</dbReference>
<dbReference type="SUPFAM" id="SSF57701">
    <property type="entry name" value="Zn2/Cys6 DNA-binding domain"/>
    <property type="match status" value="1"/>
</dbReference>
<dbReference type="PROSITE" id="PS50048">
    <property type="entry name" value="ZN2_CY6_FUNGAL_2"/>
    <property type="match status" value="1"/>
</dbReference>
<protein>
    <recommendedName>
        <fullName evidence="8">Zn(2)-C6 fungal-type domain-containing protein</fullName>
    </recommendedName>
</protein>
<dbReference type="PANTHER" id="PTHR36206:SF10">
    <property type="entry name" value="ZN(II)2CYS6 TRANSCRIPTION FACTOR (EUROFUNG)"/>
    <property type="match status" value="1"/>
</dbReference>
<feature type="non-terminal residue" evidence="9">
    <location>
        <position position="533"/>
    </location>
</feature>
<dbReference type="InterPro" id="IPR052360">
    <property type="entry name" value="Transcr_Regulatory_Proteins"/>
</dbReference>
<dbReference type="SMART" id="SM00066">
    <property type="entry name" value="GAL4"/>
    <property type="match status" value="1"/>
</dbReference>
<dbReference type="AlphaFoldDB" id="A0A8E2EZT6"/>
<keyword evidence="1" id="KW-0479">Metal-binding</keyword>
<proteinExistence type="predicted"/>
<feature type="region of interest" description="Disordered" evidence="7">
    <location>
        <begin position="397"/>
        <end position="432"/>
    </location>
</feature>
<organism evidence="9 10">
    <name type="scientific">Glonium stellatum</name>
    <dbReference type="NCBI Taxonomy" id="574774"/>
    <lineage>
        <taxon>Eukaryota</taxon>
        <taxon>Fungi</taxon>
        <taxon>Dikarya</taxon>
        <taxon>Ascomycota</taxon>
        <taxon>Pezizomycotina</taxon>
        <taxon>Dothideomycetes</taxon>
        <taxon>Pleosporomycetidae</taxon>
        <taxon>Gloniales</taxon>
        <taxon>Gloniaceae</taxon>
        <taxon>Glonium</taxon>
    </lineage>
</organism>
<dbReference type="GO" id="GO:0000981">
    <property type="term" value="F:DNA-binding transcription factor activity, RNA polymerase II-specific"/>
    <property type="evidence" value="ECO:0007669"/>
    <property type="project" value="InterPro"/>
</dbReference>
<dbReference type="PANTHER" id="PTHR36206">
    <property type="entry name" value="ASPERCRYPTIN BIOSYNTHESIS CLUSTER-SPECIFIC TRANSCRIPTION REGULATOR ATNN-RELATED"/>
    <property type="match status" value="1"/>
</dbReference>
<feature type="domain" description="Zn(2)-C6 fungal-type" evidence="8">
    <location>
        <begin position="17"/>
        <end position="45"/>
    </location>
</feature>
<dbReference type="Proteomes" id="UP000250140">
    <property type="component" value="Unassembled WGS sequence"/>
</dbReference>
<dbReference type="InterPro" id="IPR036864">
    <property type="entry name" value="Zn2-C6_fun-type_DNA-bd_sf"/>
</dbReference>
<evidence type="ECO:0000259" key="8">
    <source>
        <dbReference type="PROSITE" id="PS50048"/>
    </source>
</evidence>
<keyword evidence="2" id="KW-0862">Zinc</keyword>
<keyword evidence="3" id="KW-0805">Transcription regulation</keyword>
<name>A0A8E2EZT6_9PEZI</name>
<dbReference type="CDD" id="cd00067">
    <property type="entry name" value="GAL4"/>
    <property type="match status" value="1"/>
</dbReference>
<accession>A0A8E2EZT6</accession>
<gene>
    <name evidence="9" type="ORF">AOQ84DRAFT_320056</name>
</gene>
<evidence type="ECO:0000313" key="9">
    <source>
        <dbReference type="EMBL" id="OCL07363.1"/>
    </source>
</evidence>
<dbReference type="EMBL" id="KV749884">
    <property type="protein sequence ID" value="OCL07363.1"/>
    <property type="molecule type" value="Genomic_DNA"/>
</dbReference>
<dbReference type="Pfam" id="PF00172">
    <property type="entry name" value="Zn_clus"/>
    <property type="match status" value="1"/>
</dbReference>
<dbReference type="GO" id="GO:0003677">
    <property type="term" value="F:DNA binding"/>
    <property type="evidence" value="ECO:0007669"/>
    <property type="project" value="UniProtKB-KW"/>
</dbReference>
<evidence type="ECO:0000256" key="1">
    <source>
        <dbReference type="ARBA" id="ARBA00022723"/>
    </source>
</evidence>
<dbReference type="InterPro" id="IPR021858">
    <property type="entry name" value="Fun_TF"/>
</dbReference>
<keyword evidence="6" id="KW-0539">Nucleus</keyword>
<evidence type="ECO:0000256" key="4">
    <source>
        <dbReference type="ARBA" id="ARBA00023125"/>
    </source>
</evidence>
<evidence type="ECO:0000313" key="10">
    <source>
        <dbReference type="Proteomes" id="UP000250140"/>
    </source>
</evidence>
<evidence type="ECO:0000256" key="7">
    <source>
        <dbReference type="SAM" id="MobiDB-lite"/>
    </source>
</evidence>
<dbReference type="CDD" id="cd12148">
    <property type="entry name" value="fungal_TF_MHR"/>
    <property type="match status" value="1"/>
</dbReference>
<sequence>MTGEKKSRASHKKSRTGCHTCKIRRVKCDEDKPACQKCLRTGRTCDGYKDSREWVIIAPPSSIPVSDGFEDDQGRRFFEFFRCQSTLEFSRFFNGDFWGRLVLQATHSSPAVRHAVIALASSHEEFKSRSMLALKDIKPSSGEYAYGAQEYGKAVRHLLRQLSEEGQQGRATALICGLLFITFEVLRGNDLAALHHLEGCVNMLNETHDAAGLHGRITTQASPAVFENDVEQELLPTFARLDLEASFYMGLRSPRLYLDHPGTSEPDHPSPIFSSVLEASNYLNSIMNRTHKFTRSIGDHFRYRTIGNAPIDVISEQHSLLSQLSEWESAFDSLMSHYQPSSPHHAPQERKQISLLQIHHKVSVTTLACTLNVEERAYDAFNPLFGQIVSLAETLHDAAPSQEPPPHQQPQQRQRQRQQEEEGEKSPPTTFSLETGIVYPLYWAAIKCRDGRTRRHALALLRTCAQEGVWVGEIQAGIAKRVVEIEEGEALDCAGAQGVFKEAWEIPEWVRVHSVGMELDRMKREAKIVFSQR</sequence>
<evidence type="ECO:0000256" key="2">
    <source>
        <dbReference type="ARBA" id="ARBA00022833"/>
    </source>
</evidence>
<dbReference type="Pfam" id="PF11951">
    <property type="entry name" value="Fungal_trans_2"/>
    <property type="match status" value="1"/>
</dbReference>
<keyword evidence="10" id="KW-1185">Reference proteome</keyword>
<dbReference type="Gene3D" id="4.10.240.10">
    <property type="entry name" value="Zn(2)-C6 fungal-type DNA-binding domain"/>
    <property type="match status" value="1"/>
</dbReference>
<dbReference type="PROSITE" id="PS00463">
    <property type="entry name" value="ZN2_CY6_FUNGAL_1"/>
    <property type="match status" value="1"/>
</dbReference>
<evidence type="ECO:0000256" key="5">
    <source>
        <dbReference type="ARBA" id="ARBA00023163"/>
    </source>
</evidence>